<dbReference type="InterPro" id="IPR038202">
    <property type="entry name" value="Cro_sf"/>
</dbReference>
<dbReference type="InterPro" id="IPR000655">
    <property type="entry name" value="Cro-like"/>
</dbReference>
<reference evidence="2" key="1">
    <citation type="submission" date="2015-06" db="EMBL/GenBank/DDBJ databases">
        <authorList>
            <person name="Urmite Genomes"/>
        </authorList>
    </citation>
    <scope>NUCLEOTIDE SEQUENCE [LARGE SCALE GENOMIC DNA]</scope>
    <source>
        <strain evidence="2">CSUR P1867</strain>
    </source>
</reference>
<dbReference type="AlphaFoldDB" id="A0A0G4QH66"/>
<evidence type="ECO:0000313" key="1">
    <source>
        <dbReference type="EMBL" id="CRL65223.1"/>
    </source>
</evidence>
<proteinExistence type="predicted"/>
<sequence>MQKELLSEFVRKNGQGRTAELLGVHQTAISQALRKGRIIYISTNGLGGYEAEEIKPFPNKIKEQLGAPNQYADA</sequence>
<name>A0A0G4QH66_9GAMM</name>
<dbReference type="Proteomes" id="UP000183920">
    <property type="component" value="Unassembled WGS sequence"/>
</dbReference>
<evidence type="ECO:0000313" key="2">
    <source>
        <dbReference type="Proteomes" id="UP000183920"/>
    </source>
</evidence>
<organism evidence="1 2">
    <name type="scientific">Proteus penneri</name>
    <dbReference type="NCBI Taxonomy" id="102862"/>
    <lineage>
        <taxon>Bacteria</taxon>
        <taxon>Pseudomonadati</taxon>
        <taxon>Pseudomonadota</taxon>
        <taxon>Gammaproteobacteria</taxon>
        <taxon>Enterobacterales</taxon>
        <taxon>Morganellaceae</taxon>
        <taxon>Proteus</taxon>
    </lineage>
</organism>
<dbReference type="GO" id="GO:0003677">
    <property type="term" value="F:DNA binding"/>
    <property type="evidence" value="ECO:0007669"/>
    <property type="project" value="InterPro"/>
</dbReference>
<gene>
    <name evidence="1" type="ORF">BN1804_03389</name>
</gene>
<accession>A0A0G4QH66</accession>
<dbReference type="GO" id="GO:0006355">
    <property type="term" value="P:regulation of DNA-templated transcription"/>
    <property type="evidence" value="ECO:0007669"/>
    <property type="project" value="InterPro"/>
</dbReference>
<dbReference type="RefSeq" id="WP_072065068.1">
    <property type="nucleotide sequence ID" value="NZ_CVRY01000008.1"/>
</dbReference>
<protein>
    <submittedName>
        <fullName evidence="1">Cro</fullName>
    </submittedName>
</protein>
<dbReference type="InterPro" id="IPR010982">
    <property type="entry name" value="Lambda_DNA-bd_dom_sf"/>
</dbReference>
<dbReference type="Pfam" id="PF09048">
    <property type="entry name" value="Cro"/>
    <property type="match status" value="1"/>
</dbReference>
<dbReference type="SUPFAM" id="SSF47413">
    <property type="entry name" value="lambda repressor-like DNA-binding domains"/>
    <property type="match status" value="1"/>
</dbReference>
<dbReference type="EMBL" id="CVRY01000008">
    <property type="protein sequence ID" value="CRL65223.1"/>
    <property type="molecule type" value="Genomic_DNA"/>
</dbReference>
<dbReference type="Gene3D" id="3.30.240.10">
    <property type="entry name" value="CRO Repressor"/>
    <property type="match status" value="1"/>
</dbReference>